<organism evidence="2 3">
    <name type="scientific">Pythium insidiosum</name>
    <name type="common">Pythiosis disease agent</name>
    <dbReference type="NCBI Taxonomy" id="114742"/>
    <lineage>
        <taxon>Eukaryota</taxon>
        <taxon>Sar</taxon>
        <taxon>Stramenopiles</taxon>
        <taxon>Oomycota</taxon>
        <taxon>Peronosporomycetes</taxon>
        <taxon>Pythiales</taxon>
        <taxon>Pythiaceae</taxon>
        <taxon>Pythium</taxon>
    </lineage>
</organism>
<dbReference type="SUPFAM" id="SSF56112">
    <property type="entry name" value="Protein kinase-like (PK-like)"/>
    <property type="match status" value="1"/>
</dbReference>
<dbReference type="Pfam" id="PF07714">
    <property type="entry name" value="PK_Tyr_Ser-Thr"/>
    <property type="match status" value="1"/>
</dbReference>
<protein>
    <recommendedName>
        <fullName evidence="1">Protein kinase domain-containing protein</fullName>
    </recommendedName>
</protein>
<dbReference type="InterPro" id="IPR000719">
    <property type="entry name" value="Prot_kinase_dom"/>
</dbReference>
<sequence length="149" mass="16996">MNILVSSTWGCKVSDFGLSREKSVDETMSITGTPLWLPPEMIRGERYTEKADVYSFGIVLSELDTRRIPYHDIKARGARNKKVAGSTLMHMVAYESLRPSLSPNCMDSVRELYERCTSDDQAARPAFEEIVQFLENQVRKETLMRALTQ</sequence>
<comment type="caution">
    <text evidence="2">The sequence shown here is derived from an EMBL/GenBank/DDBJ whole genome shotgun (WGS) entry which is preliminary data.</text>
</comment>
<gene>
    <name evidence="2" type="ORF">P43SY_011662</name>
</gene>
<dbReference type="PANTHER" id="PTHR44329:SF214">
    <property type="entry name" value="PROTEIN KINASE DOMAIN-CONTAINING PROTEIN"/>
    <property type="match status" value="1"/>
</dbReference>
<evidence type="ECO:0000313" key="3">
    <source>
        <dbReference type="Proteomes" id="UP001209570"/>
    </source>
</evidence>
<dbReference type="Proteomes" id="UP001209570">
    <property type="component" value="Unassembled WGS sequence"/>
</dbReference>
<evidence type="ECO:0000313" key="2">
    <source>
        <dbReference type="EMBL" id="KAJ0389597.1"/>
    </source>
</evidence>
<dbReference type="AlphaFoldDB" id="A0AAD5L4X0"/>
<dbReference type="Gene3D" id="1.10.510.10">
    <property type="entry name" value="Transferase(Phosphotransferase) domain 1"/>
    <property type="match status" value="1"/>
</dbReference>
<accession>A0AAD5L4X0</accession>
<dbReference type="GO" id="GO:0005524">
    <property type="term" value="F:ATP binding"/>
    <property type="evidence" value="ECO:0007669"/>
    <property type="project" value="InterPro"/>
</dbReference>
<dbReference type="InterPro" id="IPR001245">
    <property type="entry name" value="Ser-Thr/Tyr_kinase_cat_dom"/>
</dbReference>
<name>A0AAD5L4X0_PYTIN</name>
<keyword evidence="3" id="KW-1185">Reference proteome</keyword>
<dbReference type="EMBL" id="JAKCXM010003476">
    <property type="protein sequence ID" value="KAJ0389597.1"/>
    <property type="molecule type" value="Genomic_DNA"/>
</dbReference>
<dbReference type="PANTHER" id="PTHR44329">
    <property type="entry name" value="SERINE/THREONINE-PROTEIN KINASE TNNI3K-RELATED"/>
    <property type="match status" value="1"/>
</dbReference>
<dbReference type="SMART" id="SM00219">
    <property type="entry name" value="TyrKc"/>
    <property type="match status" value="1"/>
</dbReference>
<dbReference type="GO" id="GO:0004674">
    <property type="term" value="F:protein serine/threonine kinase activity"/>
    <property type="evidence" value="ECO:0007669"/>
    <property type="project" value="TreeGrafter"/>
</dbReference>
<evidence type="ECO:0000259" key="1">
    <source>
        <dbReference type="PROSITE" id="PS50011"/>
    </source>
</evidence>
<dbReference type="GO" id="GO:0004713">
    <property type="term" value="F:protein tyrosine kinase activity"/>
    <property type="evidence" value="ECO:0007669"/>
    <property type="project" value="InterPro"/>
</dbReference>
<dbReference type="PROSITE" id="PS50011">
    <property type="entry name" value="PROTEIN_KINASE_DOM"/>
    <property type="match status" value="1"/>
</dbReference>
<proteinExistence type="predicted"/>
<dbReference type="InterPro" id="IPR020635">
    <property type="entry name" value="Tyr_kinase_cat_dom"/>
</dbReference>
<reference evidence="2" key="1">
    <citation type="submission" date="2021-12" db="EMBL/GenBank/DDBJ databases">
        <title>Prjna785345.</title>
        <authorList>
            <person name="Rujirawat T."/>
            <person name="Krajaejun T."/>
        </authorList>
    </citation>
    <scope>NUCLEOTIDE SEQUENCE</scope>
    <source>
        <strain evidence="2">Pi057C3</strain>
    </source>
</reference>
<dbReference type="InterPro" id="IPR011009">
    <property type="entry name" value="Kinase-like_dom_sf"/>
</dbReference>
<dbReference type="InterPro" id="IPR051681">
    <property type="entry name" value="Ser/Thr_Kinases-Pseudokinases"/>
</dbReference>
<feature type="domain" description="Protein kinase" evidence="1">
    <location>
        <begin position="1"/>
        <end position="143"/>
    </location>
</feature>